<evidence type="ECO:0000256" key="1">
    <source>
        <dbReference type="SAM" id="MobiDB-lite"/>
    </source>
</evidence>
<dbReference type="EMBL" id="JACHMF010000001">
    <property type="protein sequence ID" value="MBB4694923.1"/>
    <property type="molecule type" value="Genomic_DNA"/>
</dbReference>
<dbReference type="RefSeq" id="WP_184953346.1">
    <property type="nucleotide sequence ID" value="NZ_BOMC01000070.1"/>
</dbReference>
<feature type="region of interest" description="Disordered" evidence="1">
    <location>
        <begin position="221"/>
        <end position="241"/>
    </location>
</feature>
<gene>
    <name evidence="2" type="ORF">BKA14_005071</name>
</gene>
<evidence type="ECO:0000313" key="3">
    <source>
        <dbReference type="Proteomes" id="UP000542742"/>
    </source>
</evidence>
<dbReference type="Pfam" id="PF04250">
    <property type="entry name" value="DUF429"/>
    <property type="match status" value="1"/>
</dbReference>
<dbReference type="InterPro" id="IPR007362">
    <property type="entry name" value="DUF429"/>
</dbReference>
<dbReference type="Proteomes" id="UP000542742">
    <property type="component" value="Unassembled WGS sequence"/>
</dbReference>
<sequence>MLTLGVDLASADERTAVALLDWSGGGAAVRDLRLGVSDDDLLKAVHGVDKAGLDCPLGWPDAFVDFVVAQRQGRLGPVAADAAWRRGLAYRLTDQVVRAETGVNPLSVSADRIAYVAFRCANLLAHLGVEDRSGDGALVEVYPAATLRRWGLTHRGYKVQGHSTLLDELLTAAPWLDLGPYGDLCRTSHDAFDAVIAGLAARAAALGRYLRPSPAQQEAARREGWIALPTGGPGDLLSEGR</sequence>
<keyword evidence="3" id="KW-1185">Reference proteome</keyword>
<reference evidence="2 3" key="1">
    <citation type="submission" date="2020-08" db="EMBL/GenBank/DDBJ databases">
        <title>Sequencing the genomes of 1000 actinobacteria strains.</title>
        <authorList>
            <person name="Klenk H.-P."/>
        </authorList>
    </citation>
    <scope>NUCLEOTIDE SEQUENCE [LARGE SCALE GENOMIC DNA]</scope>
    <source>
        <strain evidence="2 3">DSM 45518</strain>
    </source>
</reference>
<dbReference type="AlphaFoldDB" id="A0A7W7CX64"/>
<evidence type="ECO:0000313" key="2">
    <source>
        <dbReference type="EMBL" id="MBB4694923.1"/>
    </source>
</evidence>
<protein>
    <submittedName>
        <fullName evidence="2">Putative nuclease with RNAse H fold</fullName>
    </submittedName>
</protein>
<name>A0A7W7CX64_9ACTN</name>
<proteinExistence type="predicted"/>
<organism evidence="2 3">
    <name type="scientific">Paractinoplanes abujensis</name>
    <dbReference type="NCBI Taxonomy" id="882441"/>
    <lineage>
        <taxon>Bacteria</taxon>
        <taxon>Bacillati</taxon>
        <taxon>Actinomycetota</taxon>
        <taxon>Actinomycetes</taxon>
        <taxon>Micromonosporales</taxon>
        <taxon>Micromonosporaceae</taxon>
        <taxon>Paractinoplanes</taxon>
    </lineage>
</organism>
<accession>A0A7W7CX64</accession>
<comment type="caution">
    <text evidence="2">The sequence shown here is derived from an EMBL/GenBank/DDBJ whole genome shotgun (WGS) entry which is preliminary data.</text>
</comment>